<dbReference type="Proteomes" id="UP001198565">
    <property type="component" value="Unassembled WGS sequence"/>
</dbReference>
<name>A0ABS7QTT2_9ACTN</name>
<keyword evidence="3" id="KW-1185">Reference proteome</keyword>
<evidence type="ECO:0008006" key="4">
    <source>
        <dbReference type="Google" id="ProtNLM"/>
    </source>
</evidence>
<protein>
    <recommendedName>
        <fullName evidence="4">GerMN domain-containing protein</fullName>
    </recommendedName>
</protein>
<gene>
    <name evidence="2" type="ORF">K7472_13160</name>
</gene>
<feature type="region of interest" description="Disordered" evidence="1">
    <location>
        <begin position="194"/>
        <end position="224"/>
    </location>
</feature>
<dbReference type="RefSeq" id="WP_222977392.1">
    <property type="nucleotide sequence ID" value="NZ_JAINVZ010000007.1"/>
</dbReference>
<reference evidence="2 3" key="1">
    <citation type="submission" date="2021-08" db="EMBL/GenBank/DDBJ databases">
        <title>Streptomyces sp. PTM05 isolated from lichen.</title>
        <authorList>
            <person name="Somphong A."/>
            <person name="Phongsopitanun W."/>
            <person name="Tanasupawat S."/>
        </authorList>
    </citation>
    <scope>NUCLEOTIDE SEQUENCE [LARGE SCALE GENOMIC DNA]</scope>
    <source>
        <strain evidence="2 3">Ptm05</strain>
    </source>
</reference>
<evidence type="ECO:0000256" key="1">
    <source>
        <dbReference type="SAM" id="MobiDB-lite"/>
    </source>
</evidence>
<dbReference type="EMBL" id="JAINVZ010000007">
    <property type="protein sequence ID" value="MBY8885795.1"/>
    <property type="molecule type" value="Genomic_DNA"/>
</dbReference>
<comment type="caution">
    <text evidence="2">The sequence shown here is derived from an EMBL/GenBank/DDBJ whole genome shotgun (WGS) entry which is preliminary data.</text>
</comment>
<sequence length="224" mass="21976">MNAARRPTAAVSRLAAKRLITASCRRTARRLIAVVLGPVALLGALTGCGIAPTGVIEAGEPASGVQPPGKPKEAVVRLFFLSAVGLRPASRPAAGIVDPQQAIDLLLAGPNSAELARGLTTEIGPAVGGAKVVSAPGWVRVVLTSNAGQLTSGAVSQLVCTAASAAEAAGDGSASNVDVTVAGGDTALKPVRCTTPATAVPQPPAPTEAVPTGPSQSTSAPPAH</sequence>
<proteinExistence type="predicted"/>
<organism evidence="2 3">
    <name type="scientific">Streptantibioticus parmotrematis</name>
    <dbReference type="NCBI Taxonomy" id="2873249"/>
    <lineage>
        <taxon>Bacteria</taxon>
        <taxon>Bacillati</taxon>
        <taxon>Actinomycetota</taxon>
        <taxon>Actinomycetes</taxon>
        <taxon>Kitasatosporales</taxon>
        <taxon>Streptomycetaceae</taxon>
        <taxon>Streptantibioticus</taxon>
    </lineage>
</organism>
<evidence type="ECO:0000313" key="2">
    <source>
        <dbReference type="EMBL" id="MBY8885795.1"/>
    </source>
</evidence>
<feature type="compositionally biased region" description="Polar residues" evidence="1">
    <location>
        <begin position="213"/>
        <end position="224"/>
    </location>
</feature>
<accession>A0ABS7QTT2</accession>
<evidence type="ECO:0000313" key="3">
    <source>
        <dbReference type="Proteomes" id="UP001198565"/>
    </source>
</evidence>